<keyword evidence="2" id="KW-0614">Plasmid</keyword>
<protein>
    <submittedName>
        <fullName evidence="2">Chromosomal replication initiator protein DnaA-like protein</fullName>
    </submittedName>
</protein>
<dbReference type="Gene3D" id="3.30.300.180">
    <property type="match status" value="1"/>
</dbReference>
<dbReference type="EMBL" id="GQ329881">
    <property type="protein sequence ID" value="ADD74118.1"/>
    <property type="molecule type" value="Genomic_DNA"/>
</dbReference>
<dbReference type="InterPro" id="IPR038454">
    <property type="entry name" value="DnaA_N_sf"/>
</dbReference>
<dbReference type="InterPro" id="IPR024633">
    <property type="entry name" value="DnaA_N_dom"/>
</dbReference>
<geneLocation type="plasmid" evidence="2">
    <name>pRF</name>
</geneLocation>
<dbReference type="Pfam" id="PF11638">
    <property type="entry name" value="DnaA_N"/>
    <property type="match status" value="1"/>
</dbReference>
<evidence type="ECO:0000259" key="1">
    <source>
        <dbReference type="Pfam" id="PF11638"/>
    </source>
</evidence>
<feature type="domain" description="DnaA N-terminal" evidence="1">
    <location>
        <begin position="186"/>
        <end position="247"/>
    </location>
</feature>
<evidence type="ECO:0000313" key="2">
    <source>
        <dbReference type="EMBL" id="ADD74118.1"/>
    </source>
</evidence>
<organism evidence="2">
    <name type="scientific">Rickettsia felis</name>
    <name type="common">Rickettsia azadi</name>
    <dbReference type="NCBI Taxonomy" id="42862"/>
    <lineage>
        <taxon>Bacteria</taxon>
        <taxon>Pseudomonadati</taxon>
        <taxon>Pseudomonadota</taxon>
        <taxon>Alphaproteobacteria</taxon>
        <taxon>Rickettsiales</taxon>
        <taxon>Rickettsiaceae</taxon>
        <taxon>Rickettsieae</taxon>
        <taxon>Rickettsia</taxon>
        <taxon>spotted fever group</taxon>
    </lineage>
</organism>
<sequence>MEKILKNEKHQGPLVNHTSFRFSCNIGEIEKNLLEYERYLSQIENSFDTSKEMQVRKKIAGRFSTEIAYKILTKVEFKTNHDNSFITALVPNQLALSERQIATLSEQLEAVYGINGYYVTAAGDEDVKPERVGGAKGVREKGKSKVVSTAILEKQYSKIKEPDIISSNKDIGILDIGKELDATNKNTVWHQIRKGLRKELGEHIDQAWFAKAEAKECRNTGLLTLTMPTRFMADWVRNNYSHVIRRLSEGYGIKRVEYGYA</sequence>
<accession>D4N335</accession>
<name>D4N335_RICFI</name>
<reference evidence="2" key="1">
    <citation type="journal article" date="2010" name="Appl. Environ. Microbiol.">
        <title>Rickettsia felis infection in a common household insect pest, Liposcelis bostrychophila (Psocoptera: Liposcelidae).</title>
        <authorList>
            <person name="Behar A."/>
            <person name="McCormick L.J."/>
            <person name="Perlman S.J."/>
        </authorList>
    </citation>
    <scope>NUCLEOTIDE SEQUENCE</scope>
    <source>
        <plasmid evidence="2">pRF</plasmid>
    </source>
</reference>
<dbReference type="AlphaFoldDB" id="D4N335"/>
<proteinExistence type="predicted"/>